<sequence>MQITSTSAAKGNHGCLVDRMTARSLLGAALGLLILGFSTENASAQAVEQLGSFQQWTAYTYESGGQKICFMSATPAKAEGNYTRRGNISAMVTHRPARETRDVVSIEAGYTYQDGSDVTVTVENRSFALFTQEGNAWARDSETDKAMVTAMKAGLDMVVQGVSSRGTKTKDTYSLKGFTAAYDAISKACP</sequence>
<dbReference type="Pfam" id="PF06776">
    <property type="entry name" value="IalB"/>
    <property type="match status" value="1"/>
</dbReference>
<protein>
    <submittedName>
        <fullName evidence="1">Invasion protein IalB</fullName>
    </submittedName>
</protein>
<dbReference type="InterPro" id="IPR010642">
    <property type="entry name" value="Invasion_prot_B"/>
</dbReference>
<comment type="caution">
    <text evidence="1">The sequence shown here is derived from an EMBL/GenBank/DDBJ whole genome shotgun (WGS) entry which is preliminary data.</text>
</comment>
<dbReference type="Proteomes" id="UP000581135">
    <property type="component" value="Unassembled WGS sequence"/>
</dbReference>
<name>A0A839SU95_9PROT</name>
<evidence type="ECO:0000313" key="1">
    <source>
        <dbReference type="EMBL" id="MBB3066361.1"/>
    </source>
</evidence>
<keyword evidence="2" id="KW-1185">Reference proteome</keyword>
<reference evidence="1 2" key="1">
    <citation type="submission" date="2020-08" db="EMBL/GenBank/DDBJ databases">
        <title>Genomic Encyclopedia of Type Strains, Phase III (KMG-III): the genomes of soil and plant-associated and newly described type strains.</title>
        <authorList>
            <person name="Whitman W."/>
        </authorList>
    </citation>
    <scope>NUCLEOTIDE SEQUENCE [LARGE SCALE GENOMIC DNA]</scope>
    <source>
        <strain evidence="1 2">CECT 8803</strain>
    </source>
</reference>
<dbReference type="RefSeq" id="WP_221205903.1">
    <property type="nucleotide sequence ID" value="NZ_JACHXA010000008.1"/>
</dbReference>
<accession>A0A839SU95</accession>
<organism evidence="1 2">
    <name type="scientific">Limibacillus halophilus</name>
    <dbReference type="NCBI Taxonomy" id="1579333"/>
    <lineage>
        <taxon>Bacteria</taxon>
        <taxon>Pseudomonadati</taxon>
        <taxon>Pseudomonadota</taxon>
        <taxon>Alphaproteobacteria</taxon>
        <taxon>Rhodospirillales</taxon>
        <taxon>Rhodovibrionaceae</taxon>
        <taxon>Limibacillus</taxon>
    </lineage>
</organism>
<proteinExistence type="predicted"/>
<gene>
    <name evidence="1" type="ORF">FHR98_002667</name>
</gene>
<dbReference type="AlphaFoldDB" id="A0A839SU95"/>
<dbReference type="Gene3D" id="2.60.40.1880">
    <property type="entry name" value="Invasion associated locus B (IalB) protein"/>
    <property type="match status" value="1"/>
</dbReference>
<dbReference type="EMBL" id="JACHXA010000008">
    <property type="protein sequence ID" value="MBB3066361.1"/>
    <property type="molecule type" value="Genomic_DNA"/>
</dbReference>
<evidence type="ECO:0000313" key="2">
    <source>
        <dbReference type="Proteomes" id="UP000581135"/>
    </source>
</evidence>
<dbReference type="InterPro" id="IPR038696">
    <property type="entry name" value="IalB_sf"/>
</dbReference>